<reference evidence="1 2" key="1">
    <citation type="submission" date="2014-01" db="EMBL/GenBank/DDBJ databases">
        <authorList>
            <person name="Dobos K."/>
            <person name="Lenaerts A."/>
            <person name="Ordway D."/>
            <person name="DeGroote M.A."/>
            <person name="Parker T."/>
            <person name="Sizemore C."/>
            <person name="Tallon L.J."/>
            <person name="Sadzewicz L.K."/>
            <person name="Sengamalay N."/>
            <person name="Fraser C.M."/>
            <person name="Hine E."/>
            <person name="Shefchek K.A."/>
            <person name="Das S.P."/>
            <person name="Tettelin H."/>
        </authorList>
    </citation>
    <scope>NUCLEOTIDE SEQUENCE [LARGE SCALE GENOMIC DNA]</scope>
    <source>
        <strain evidence="1 2">Harvey</strain>
    </source>
</reference>
<gene>
    <name evidence="1" type="ORF">I551_4652</name>
</gene>
<proteinExistence type="predicted"/>
<protein>
    <submittedName>
        <fullName evidence="1">Uncharacterized protein</fullName>
    </submittedName>
</protein>
<name>A0ABP3AH35_MYCUL</name>
<evidence type="ECO:0000313" key="1">
    <source>
        <dbReference type="EMBL" id="EUA88871.1"/>
    </source>
</evidence>
<dbReference type="Proteomes" id="UP000020681">
    <property type="component" value="Unassembled WGS sequence"/>
</dbReference>
<organism evidence="1 2">
    <name type="scientific">Mycobacterium ulcerans str. Harvey</name>
    <dbReference type="NCBI Taxonomy" id="1299332"/>
    <lineage>
        <taxon>Bacteria</taxon>
        <taxon>Bacillati</taxon>
        <taxon>Actinomycetota</taxon>
        <taxon>Actinomycetes</taxon>
        <taxon>Mycobacteriales</taxon>
        <taxon>Mycobacteriaceae</taxon>
        <taxon>Mycobacterium</taxon>
        <taxon>Mycobacterium ulcerans group</taxon>
    </lineage>
</organism>
<keyword evidence="2" id="KW-1185">Reference proteome</keyword>
<sequence>MPVRTRSARWRFPRSPAQTETGRLVFRQVATVVTERGAIFHLGHRNQCPSLLHISDTTLAVH</sequence>
<dbReference type="EMBL" id="JAOL01000132">
    <property type="protein sequence ID" value="EUA88871.1"/>
    <property type="molecule type" value="Genomic_DNA"/>
</dbReference>
<comment type="caution">
    <text evidence="1">The sequence shown here is derived from an EMBL/GenBank/DDBJ whole genome shotgun (WGS) entry which is preliminary data.</text>
</comment>
<accession>A0ABP3AH35</accession>
<evidence type="ECO:0000313" key="2">
    <source>
        <dbReference type="Proteomes" id="UP000020681"/>
    </source>
</evidence>